<evidence type="ECO:0000259" key="5">
    <source>
        <dbReference type="PROSITE" id="PS51203"/>
    </source>
</evidence>
<protein>
    <submittedName>
        <fullName evidence="8">Immediate early response 3-interacting protein 1</fullName>
    </submittedName>
</protein>
<evidence type="ECO:0000313" key="8">
    <source>
        <dbReference type="WBParaSite" id="jg5923"/>
    </source>
</evidence>
<dbReference type="PANTHER" id="PTHR46983:SF3">
    <property type="entry name" value="CHPADIPLOID STATE MAINTENANCE PROTEIN CHPA"/>
    <property type="match status" value="1"/>
</dbReference>
<name>A0A915EFX4_9BILA</name>
<dbReference type="Pfam" id="PF08571">
    <property type="entry name" value="Yos1"/>
    <property type="match status" value="1"/>
</dbReference>
<dbReference type="InterPro" id="IPR007052">
    <property type="entry name" value="CS_dom"/>
</dbReference>
<dbReference type="SUPFAM" id="SSF49764">
    <property type="entry name" value="HSP20-like chaperones"/>
    <property type="match status" value="1"/>
</dbReference>
<evidence type="ECO:0000256" key="2">
    <source>
        <dbReference type="ARBA" id="ARBA00022737"/>
    </source>
</evidence>
<dbReference type="InterPro" id="IPR013880">
    <property type="entry name" value="Yos1"/>
</dbReference>
<dbReference type="AlphaFoldDB" id="A0A915EFX4"/>
<evidence type="ECO:0000256" key="1">
    <source>
        <dbReference type="ARBA" id="ARBA00022723"/>
    </source>
</evidence>
<dbReference type="Gene3D" id="4.10.1130.20">
    <property type="match status" value="1"/>
</dbReference>
<accession>A0A915EFX4</accession>
<dbReference type="PANTHER" id="PTHR46983">
    <property type="entry name" value="CYSTEINE AND HISTIDINE-RICH DOMAIN-CONTAINING PROTEIN 1"/>
    <property type="match status" value="1"/>
</dbReference>
<dbReference type="Gene3D" id="2.60.40.790">
    <property type="match status" value="1"/>
</dbReference>
<feature type="domain" description="CS" evidence="5">
    <location>
        <begin position="219"/>
        <end position="309"/>
    </location>
</feature>
<dbReference type="PROSITE" id="PS51203">
    <property type="entry name" value="CS"/>
    <property type="match status" value="1"/>
</dbReference>
<feature type="domain" description="CHORD" evidence="6">
    <location>
        <begin position="73"/>
        <end position="120"/>
    </location>
</feature>
<dbReference type="InterPro" id="IPR008978">
    <property type="entry name" value="HSP20-like_chaperone"/>
</dbReference>
<proteinExistence type="predicted"/>
<keyword evidence="7" id="KW-1185">Reference proteome</keyword>
<evidence type="ECO:0000256" key="3">
    <source>
        <dbReference type="ARBA" id="ARBA00022833"/>
    </source>
</evidence>
<keyword evidence="2" id="KW-0677">Repeat</keyword>
<dbReference type="InterPro" id="IPR039790">
    <property type="entry name" value="CHRD1"/>
</dbReference>
<dbReference type="Proteomes" id="UP000887574">
    <property type="component" value="Unplaced"/>
</dbReference>
<dbReference type="PROSITE" id="PS51401">
    <property type="entry name" value="CHORD"/>
    <property type="match status" value="1"/>
</dbReference>
<sequence length="315" mass="35914">MFFSLYSLLEFLLLVLNGFAIINRERVLNKFIKQRQHSFSGSEDSSVAYRFVNLVLSIQTVLRVPLIFANSLCYNKGCGQKFDPDSNSKDSCLYHPGPPYFHDAYKIWQCWRAQQREAPDVVKAVSAMQEIRPEKQEDVIVWNGLNKPAARPDDCSKKDLIKLKVEVNEGAMQTILRHQELNAQNGDANEDNLIGACCKITPAERCIATPTVTKPKRKVDKIREDWYSRSGYIHVNIYCRGAIPETSRFESDGLVVRVHLVHGFGDKETQLDYELFGEIIAEESVVVVGERKVELQLKQASVEGWPQLRYDKANS</sequence>
<evidence type="ECO:0000259" key="6">
    <source>
        <dbReference type="PROSITE" id="PS51401"/>
    </source>
</evidence>
<keyword evidence="4" id="KW-0732">Signal</keyword>
<feature type="chain" id="PRO_5036882838" evidence="4">
    <location>
        <begin position="21"/>
        <end position="315"/>
    </location>
</feature>
<dbReference type="CDD" id="cd06466">
    <property type="entry name" value="p23_CS_SGT1_like"/>
    <property type="match status" value="1"/>
</dbReference>
<keyword evidence="1" id="KW-0479">Metal-binding</keyword>
<keyword evidence="3" id="KW-0862">Zinc</keyword>
<dbReference type="InterPro" id="IPR007051">
    <property type="entry name" value="CHORD_dom"/>
</dbReference>
<evidence type="ECO:0000256" key="4">
    <source>
        <dbReference type="SAM" id="SignalP"/>
    </source>
</evidence>
<reference evidence="8" key="1">
    <citation type="submission" date="2022-11" db="UniProtKB">
        <authorList>
            <consortium name="WormBaseParasite"/>
        </authorList>
    </citation>
    <scope>IDENTIFICATION</scope>
</reference>
<dbReference type="GO" id="GO:0046872">
    <property type="term" value="F:metal ion binding"/>
    <property type="evidence" value="ECO:0007669"/>
    <property type="project" value="UniProtKB-KW"/>
</dbReference>
<evidence type="ECO:0000313" key="7">
    <source>
        <dbReference type="Proteomes" id="UP000887574"/>
    </source>
</evidence>
<organism evidence="7 8">
    <name type="scientific">Ditylenchus dipsaci</name>
    <dbReference type="NCBI Taxonomy" id="166011"/>
    <lineage>
        <taxon>Eukaryota</taxon>
        <taxon>Metazoa</taxon>
        <taxon>Ecdysozoa</taxon>
        <taxon>Nematoda</taxon>
        <taxon>Chromadorea</taxon>
        <taxon>Rhabditida</taxon>
        <taxon>Tylenchina</taxon>
        <taxon>Tylenchomorpha</taxon>
        <taxon>Sphaerularioidea</taxon>
        <taxon>Anguinidae</taxon>
        <taxon>Anguininae</taxon>
        <taxon>Ditylenchus</taxon>
    </lineage>
</organism>
<feature type="signal peptide" evidence="4">
    <location>
        <begin position="1"/>
        <end position="20"/>
    </location>
</feature>
<dbReference type="WBParaSite" id="jg5923">
    <property type="protein sequence ID" value="jg5923"/>
    <property type="gene ID" value="jg5923"/>
</dbReference>